<organism evidence="2 3">
    <name type="scientific">Rhodoferax fermentans</name>
    <dbReference type="NCBI Taxonomy" id="28066"/>
    <lineage>
        <taxon>Bacteria</taxon>
        <taxon>Pseudomonadati</taxon>
        <taxon>Pseudomonadota</taxon>
        <taxon>Betaproteobacteria</taxon>
        <taxon>Burkholderiales</taxon>
        <taxon>Comamonadaceae</taxon>
        <taxon>Rhodoferax</taxon>
    </lineage>
</organism>
<name>A0A1T1ARR4_RHOFE</name>
<protein>
    <submittedName>
        <fullName evidence="2">Uncharacterized protein</fullName>
    </submittedName>
</protein>
<feature type="compositionally biased region" description="Polar residues" evidence="1">
    <location>
        <begin position="27"/>
        <end position="39"/>
    </location>
</feature>
<proteinExistence type="predicted"/>
<feature type="region of interest" description="Disordered" evidence="1">
    <location>
        <begin position="18"/>
        <end position="81"/>
    </location>
</feature>
<dbReference type="AlphaFoldDB" id="A0A1T1ARR4"/>
<keyword evidence="3" id="KW-1185">Reference proteome</keyword>
<sequence>MAQPLLAALQITAPAFAAREPKPVSGHVSQGSGPMSQSAARLRPAALADMAHHTGQRPLNGLWSSKSKRGPAHPINHTPPA</sequence>
<comment type="caution">
    <text evidence="2">The sequence shown here is derived from an EMBL/GenBank/DDBJ whole genome shotgun (WGS) entry which is preliminary data.</text>
</comment>
<reference evidence="2 3" key="1">
    <citation type="submission" date="2017-01" db="EMBL/GenBank/DDBJ databases">
        <title>Genome sequencing of Rhodoferax fermentans JCM 7819.</title>
        <authorList>
            <person name="Kim Y.J."/>
            <person name="Farh M.E.-A."/>
            <person name="Yang D.-C."/>
        </authorList>
    </citation>
    <scope>NUCLEOTIDE SEQUENCE [LARGE SCALE GENOMIC DNA]</scope>
    <source>
        <strain evidence="2 3">JCM 7819</strain>
    </source>
</reference>
<evidence type="ECO:0000313" key="2">
    <source>
        <dbReference type="EMBL" id="OOV06794.1"/>
    </source>
</evidence>
<dbReference type="STRING" id="28066.RF819_08680"/>
<evidence type="ECO:0000256" key="1">
    <source>
        <dbReference type="SAM" id="MobiDB-lite"/>
    </source>
</evidence>
<evidence type="ECO:0000313" key="3">
    <source>
        <dbReference type="Proteomes" id="UP000190750"/>
    </source>
</evidence>
<dbReference type="EMBL" id="MTJN01000002">
    <property type="protein sequence ID" value="OOV06794.1"/>
    <property type="molecule type" value="Genomic_DNA"/>
</dbReference>
<accession>A0A1T1ARR4</accession>
<dbReference type="Proteomes" id="UP000190750">
    <property type="component" value="Unassembled WGS sequence"/>
</dbReference>
<gene>
    <name evidence="2" type="ORF">RF819_08680</name>
</gene>